<dbReference type="Proteomes" id="UP001597286">
    <property type="component" value="Unassembled WGS sequence"/>
</dbReference>
<accession>A0ABW4NYK9</accession>
<evidence type="ECO:0000256" key="1">
    <source>
        <dbReference type="ARBA" id="ARBA00005254"/>
    </source>
</evidence>
<evidence type="ECO:0000313" key="4">
    <source>
        <dbReference type="Proteomes" id="UP001597286"/>
    </source>
</evidence>
<proteinExistence type="inferred from homology"/>
<comment type="caution">
    <text evidence="3">The sequence shown here is derived from an EMBL/GenBank/DDBJ whole genome shotgun (WGS) entry which is preliminary data.</text>
</comment>
<dbReference type="InterPro" id="IPR029069">
    <property type="entry name" value="HotDog_dom_sf"/>
</dbReference>
<dbReference type="Pfam" id="PF01575">
    <property type="entry name" value="MaoC_dehydratas"/>
    <property type="match status" value="1"/>
</dbReference>
<organism evidence="3 4">
    <name type="scientific">Rhodococcus gannanensis</name>
    <dbReference type="NCBI Taxonomy" id="1960308"/>
    <lineage>
        <taxon>Bacteria</taxon>
        <taxon>Bacillati</taxon>
        <taxon>Actinomycetota</taxon>
        <taxon>Actinomycetes</taxon>
        <taxon>Mycobacteriales</taxon>
        <taxon>Nocardiaceae</taxon>
        <taxon>Rhodococcus</taxon>
    </lineage>
</organism>
<reference evidence="4" key="1">
    <citation type="journal article" date="2019" name="Int. J. Syst. Evol. Microbiol.">
        <title>The Global Catalogue of Microorganisms (GCM) 10K type strain sequencing project: providing services to taxonomists for standard genome sequencing and annotation.</title>
        <authorList>
            <consortium name="The Broad Institute Genomics Platform"/>
            <consortium name="The Broad Institute Genome Sequencing Center for Infectious Disease"/>
            <person name="Wu L."/>
            <person name="Ma J."/>
        </authorList>
    </citation>
    <scope>NUCLEOTIDE SEQUENCE [LARGE SCALE GENOMIC DNA]</scope>
    <source>
        <strain evidence="4">DT72</strain>
    </source>
</reference>
<gene>
    <name evidence="3" type="ORF">ACFSJG_02360</name>
</gene>
<dbReference type="RefSeq" id="WP_378483604.1">
    <property type="nucleotide sequence ID" value="NZ_JBHUFB010000003.1"/>
</dbReference>
<evidence type="ECO:0000259" key="2">
    <source>
        <dbReference type="Pfam" id="PF01575"/>
    </source>
</evidence>
<evidence type="ECO:0000313" key="3">
    <source>
        <dbReference type="EMBL" id="MFD1811046.1"/>
    </source>
</evidence>
<dbReference type="EMBL" id="JBHUFB010000003">
    <property type="protein sequence ID" value="MFD1811046.1"/>
    <property type="molecule type" value="Genomic_DNA"/>
</dbReference>
<keyword evidence="4" id="KW-1185">Reference proteome</keyword>
<dbReference type="PRINTS" id="PR01483">
    <property type="entry name" value="FASYNTHASE"/>
</dbReference>
<dbReference type="InterPro" id="IPR003965">
    <property type="entry name" value="Fatty_acid_synthase"/>
</dbReference>
<dbReference type="PANTHER" id="PTHR43841">
    <property type="entry name" value="3-HYDROXYACYL-THIOESTER DEHYDRATASE HTDX-RELATED"/>
    <property type="match status" value="1"/>
</dbReference>
<name>A0ABW4NYK9_9NOCA</name>
<dbReference type="SUPFAM" id="SSF54637">
    <property type="entry name" value="Thioesterase/thiol ester dehydrase-isomerase"/>
    <property type="match status" value="1"/>
</dbReference>
<sequence length="143" mass="15052">MSAAPAFVGLELGAIVAKSDLTITREDLIRYAGASGDTNPIHYNDAIAAAVGLPGVLAHGMLTAGLALQVVVDWLVDPTAVVSYETKFTRPVVVDPIDGADLSVTAKVARLDEEERTARLDVTVTHAGKTVLGKTQVLARFRD</sequence>
<comment type="similarity">
    <text evidence="1">Belongs to the enoyl-CoA hydratase/isomerase family.</text>
</comment>
<dbReference type="PANTHER" id="PTHR43841:SF3">
    <property type="entry name" value="(3R)-HYDROXYACYL-ACP DEHYDRATASE SUBUNIT HADB"/>
    <property type="match status" value="1"/>
</dbReference>
<feature type="domain" description="MaoC-like" evidence="2">
    <location>
        <begin position="17"/>
        <end position="110"/>
    </location>
</feature>
<dbReference type="InterPro" id="IPR002539">
    <property type="entry name" value="MaoC-like_dom"/>
</dbReference>
<protein>
    <submittedName>
        <fullName evidence="3">MaoC/PaaZ C-terminal domain-containing protein</fullName>
    </submittedName>
</protein>
<dbReference type="Gene3D" id="3.10.129.10">
    <property type="entry name" value="Hotdog Thioesterase"/>
    <property type="match status" value="1"/>
</dbReference>